<dbReference type="Proteomes" id="UP000034032">
    <property type="component" value="Unassembled WGS sequence"/>
</dbReference>
<proteinExistence type="inferred from homology"/>
<dbReference type="InterPro" id="IPR003509">
    <property type="entry name" value="UPF0102_YraN-like"/>
</dbReference>
<evidence type="ECO:0000256" key="1">
    <source>
        <dbReference type="ARBA" id="ARBA00006738"/>
    </source>
</evidence>
<dbReference type="InterPro" id="IPR011335">
    <property type="entry name" value="Restrct_endonuc-II-like"/>
</dbReference>
<dbReference type="InterPro" id="IPR011856">
    <property type="entry name" value="tRNA_endonuc-like_dom_sf"/>
</dbReference>
<dbReference type="Pfam" id="PF02021">
    <property type="entry name" value="UPF0102"/>
    <property type="match status" value="1"/>
</dbReference>
<dbReference type="PANTHER" id="PTHR34039">
    <property type="entry name" value="UPF0102 PROTEIN YRAN"/>
    <property type="match status" value="1"/>
</dbReference>
<dbReference type="PANTHER" id="PTHR34039:SF1">
    <property type="entry name" value="UPF0102 PROTEIN YRAN"/>
    <property type="match status" value="1"/>
</dbReference>
<dbReference type="GO" id="GO:0003676">
    <property type="term" value="F:nucleic acid binding"/>
    <property type="evidence" value="ECO:0007669"/>
    <property type="project" value="InterPro"/>
</dbReference>
<gene>
    <name evidence="3" type="ORF">UW79_C0037G0015</name>
</gene>
<organism evidence="3 4">
    <name type="scientific">Candidatus Yanofskybacteria bacterium GW2011_GWA2_44_9</name>
    <dbReference type="NCBI Taxonomy" id="1619025"/>
    <lineage>
        <taxon>Bacteria</taxon>
        <taxon>Candidatus Yanofskyibacteriota</taxon>
    </lineage>
</organism>
<evidence type="ECO:0000256" key="2">
    <source>
        <dbReference type="HAMAP-Rule" id="MF_00048"/>
    </source>
</evidence>
<dbReference type="HAMAP" id="MF_00048">
    <property type="entry name" value="UPF0102"/>
    <property type="match status" value="1"/>
</dbReference>
<dbReference type="AlphaFoldDB" id="A0A0G1MIR1"/>
<evidence type="ECO:0000313" key="3">
    <source>
        <dbReference type="EMBL" id="KKT80707.1"/>
    </source>
</evidence>
<dbReference type="SUPFAM" id="SSF52980">
    <property type="entry name" value="Restriction endonuclease-like"/>
    <property type="match status" value="1"/>
</dbReference>
<protein>
    <recommendedName>
        <fullName evidence="2">UPF0102 protein UW79_C0037G0015</fullName>
    </recommendedName>
</protein>
<reference evidence="3 4" key="1">
    <citation type="journal article" date="2015" name="Nature">
        <title>rRNA introns, odd ribosomes, and small enigmatic genomes across a large radiation of phyla.</title>
        <authorList>
            <person name="Brown C.T."/>
            <person name="Hug L.A."/>
            <person name="Thomas B.C."/>
            <person name="Sharon I."/>
            <person name="Castelle C.J."/>
            <person name="Singh A."/>
            <person name="Wilkins M.J."/>
            <person name="Williams K.H."/>
            <person name="Banfield J.F."/>
        </authorList>
    </citation>
    <scope>NUCLEOTIDE SEQUENCE [LARGE SCALE GENOMIC DNA]</scope>
</reference>
<dbReference type="Gene3D" id="3.40.1350.10">
    <property type="match status" value="1"/>
</dbReference>
<evidence type="ECO:0000313" key="4">
    <source>
        <dbReference type="Proteomes" id="UP000034032"/>
    </source>
</evidence>
<sequence length="122" mass="13968">MTKISEIGFIAEGYVAQYLASKGYRILAQNYKKPWGEIDLIVEKDEVLVFVEVKANTADIAGFEPETRADREKMKKVVRTAQTYLTDKKIGSNQEWQVDIISLVFDKNRGVAKIKHFKNVEI</sequence>
<comment type="similarity">
    <text evidence="1 2">Belongs to the UPF0102 family.</text>
</comment>
<accession>A0A0G1MIR1</accession>
<dbReference type="EMBL" id="LCJR01000037">
    <property type="protein sequence ID" value="KKT80707.1"/>
    <property type="molecule type" value="Genomic_DNA"/>
</dbReference>
<comment type="caution">
    <text evidence="3">The sequence shown here is derived from an EMBL/GenBank/DDBJ whole genome shotgun (WGS) entry which is preliminary data.</text>
</comment>
<name>A0A0G1MIR1_9BACT</name>